<dbReference type="PANTHER" id="PTHR30033">
    <property type="entry name" value="FLAGELLAR HOOK-ASSOCIATED PROTEIN 1"/>
    <property type="match status" value="1"/>
</dbReference>
<organism evidence="10 11">
    <name type="scientific">Cellulomonas cellasea DSM 20118</name>
    <dbReference type="NCBI Taxonomy" id="1408250"/>
    <lineage>
        <taxon>Bacteria</taxon>
        <taxon>Bacillati</taxon>
        <taxon>Actinomycetota</taxon>
        <taxon>Actinomycetes</taxon>
        <taxon>Micrococcales</taxon>
        <taxon>Cellulomonadaceae</taxon>
        <taxon>Cellulomonas</taxon>
    </lineage>
</organism>
<keyword evidence="10" id="KW-0969">Cilium</keyword>
<feature type="domain" description="Flagellar hook-associated protein FlgK helical" evidence="9">
    <location>
        <begin position="100"/>
        <end position="343"/>
    </location>
</feature>
<keyword evidence="10" id="KW-0282">Flagellum</keyword>
<dbReference type="GO" id="GO:0044780">
    <property type="term" value="P:bacterial-type flagellum assembly"/>
    <property type="evidence" value="ECO:0007669"/>
    <property type="project" value="InterPro"/>
</dbReference>
<reference evidence="10 11" key="1">
    <citation type="submission" date="2013-10" db="EMBL/GenBank/DDBJ databases">
        <authorList>
            <person name="Wang G."/>
            <person name="Zhuang W."/>
        </authorList>
    </citation>
    <scope>NUCLEOTIDE SEQUENCE [LARGE SCALE GENOMIC DNA]</scope>
    <source>
        <strain evidence="10 11">DSM 20118</strain>
    </source>
</reference>
<evidence type="ECO:0000259" key="7">
    <source>
        <dbReference type="Pfam" id="PF00460"/>
    </source>
</evidence>
<evidence type="ECO:0000256" key="2">
    <source>
        <dbReference type="ARBA" id="ARBA00004613"/>
    </source>
</evidence>
<dbReference type="InterPro" id="IPR001444">
    <property type="entry name" value="Flag_bb_rod_N"/>
</dbReference>
<sequence length="477" mass="47951">MSTFSGLGTALSSLIAQRQALDVSGQNVANANTVGYTRQRAAMSALPAASVASMFSTSDGVGLGVNVTGVSRLGDAFLDARVRTETAGASYLAAQSAAYTQLEKSVGEPSTTGLAKQLSNLWGAFGDVSNTPDKDSARAVLLETAQAVVDRVASLYDAAESQWSHARTTTAGLVDQVNTTAANVADLNARILAITNSGAAANELLDQRDQLVVQLSGLVGATTRTRPDGQLDVYVAGNTLVDGAKAKTLEVTGATTFAQATGGAAVTVGWAGKPGLSVGLDGGRVAGLLSVTAPPGTPAGSGGMLTEAAASYDALATRITTQVNALHSTATRADGTTPGGAFFTIDAGKPAALGLRVAITDPSHVAVGNPAKGPLDGSVGDALAKLGTAKDGPDASWSATVVSLGVRTASAASRANVAETSRASAAAQQLSQASVDTDEEAVNMLAYQRAYEGAARVLTAIDEMLDTLINRTGVVGR</sequence>
<comment type="subcellular location">
    <subcellularLocation>
        <location evidence="1">Bacterial flagellum</location>
    </subcellularLocation>
    <subcellularLocation>
        <location evidence="2">Secreted</location>
    </subcellularLocation>
</comment>
<dbReference type="GO" id="GO:0005576">
    <property type="term" value="C:extracellular region"/>
    <property type="evidence" value="ECO:0007669"/>
    <property type="project" value="UniProtKB-SubCell"/>
</dbReference>
<dbReference type="Pfam" id="PF06429">
    <property type="entry name" value="Flg_bbr_C"/>
    <property type="match status" value="1"/>
</dbReference>
<dbReference type="GO" id="GO:0009424">
    <property type="term" value="C:bacterial-type flagellum hook"/>
    <property type="evidence" value="ECO:0007669"/>
    <property type="project" value="InterPro"/>
</dbReference>
<name>A0A0A0B5N2_9CELL</name>
<dbReference type="Pfam" id="PF22638">
    <property type="entry name" value="FlgK_D1"/>
    <property type="match status" value="1"/>
</dbReference>
<dbReference type="Proteomes" id="UP000029833">
    <property type="component" value="Unassembled WGS sequence"/>
</dbReference>
<evidence type="ECO:0000256" key="5">
    <source>
        <dbReference type="ARBA" id="ARBA00022525"/>
    </source>
</evidence>
<dbReference type="PANTHER" id="PTHR30033:SF1">
    <property type="entry name" value="FLAGELLAR HOOK-ASSOCIATED PROTEIN 1"/>
    <property type="match status" value="1"/>
</dbReference>
<dbReference type="GO" id="GO:0005198">
    <property type="term" value="F:structural molecule activity"/>
    <property type="evidence" value="ECO:0007669"/>
    <property type="project" value="InterPro"/>
</dbReference>
<feature type="domain" description="Flagellar basal-body/hook protein C-terminal" evidence="8">
    <location>
        <begin position="430"/>
        <end position="470"/>
    </location>
</feature>
<dbReference type="RefSeq" id="WP_034633459.1">
    <property type="nucleotide sequence ID" value="NZ_AXNT01000130.1"/>
</dbReference>
<proteinExistence type="inferred from homology"/>
<dbReference type="STRING" id="1408250.Q760_03590"/>
<keyword evidence="10" id="KW-0966">Cell projection</keyword>
<evidence type="ECO:0000259" key="9">
    <source>
        <dbReference type="Pfam" id="PF22638"/>
    </source>
</evidence>
<evidence type="ECO:0000313" key="11">
    <source>
        <dbReference type="Proteomes" id="UP000029833"/>
    </source>
</evidence>
<keyword evidence="6" id="KW-0975">Bacterial flagellum</keyword>
<dbReference type="AlphaFoldDB" id="A0A0A0B5N2"/>
<dbReference type="InterPro" id="IPR002371">
    <property type="entry name" value="FlgK"/>
</dbReference>
<evidence type="ECO:0000256" key="4">
    <source>
        <dbReference type="ARBA" id="ARBA00016244"/>
    </source>
</evidence>
<feature type="domain" description="Flagellar basal body rod protein N-terminal" evidence="7">
    <location>
        <begin position="9"/>
        <end position="37"/>
    </location>
</feature>
<keyword evidence="5" id="KW-0964">Secreted</keyword>
<comment type="caution">
    <text evidence="10">The sequence shown here is derived from an EMBL/GenBank/DDBJ whole genome shotgun (WGS) entry which is preliminary data.</text>
</comment>
<accession>A0A0A0B5N2</accession>
<evidence type="ECO:0000256" key="6">
    <source>
        <dbReference type="ARBA" id="ARBA00023143"/>
    </source>
</evidence>
<gene>
    <name evidence="10" type="ORF">Q760_03590</name>
</gene>
<dbReference type="InterPro" id="IPR010930">
    <property type="entry name" value="Flg_bb/hook_C_dom"/>
</dbReference>
<dbReference type="SUPFAM" id="SSF64518">
    <property type="entry name" value="Phase 1 flagellin"/>
    <property type="match status" value="1"/>
</dbReference>
<evidence type="ECO:0000259" key="8">
    <source>
        <dbReference type="Pfam" id="PF06429"/>
    </source>
</evidence>
<dbReference type="Pfam" id="PF00460">
    <property type="entry name" value="Flg_bb_rod"/>
    <property type="match status" value="1"/>
</dbReference>
<evidence type="ECO:0000256" key="3">
    <source>
        <dbReference type="ARBA" id="ARBA00009677"/>
    </source>
</evidence>
<dbReference type="OrthoDB" id="9802553at2"/>
<dbReference type="InterPro" id="IPR053927">
    <property type="entry name" value="FlgK_helical"/>
</dbReference>
<dbReference type="NCBIfam" id="TIGR02492">
    <property type="entry name" value="flgK_ends"/>
    <property type="match status" value="1"/>
</dbReference>
<keyword evidence="11" id="KW-1185">Reference proteome</keyword>
<evidence type="ECO:0000256" key="1">
    <source>
        <dbReference type="ARBA" id="ARBA00004365"/>
    </source>
</evidence>
<protein>
    <recommendedName>
        <fullName evidence="4">Flagellar hook-associated protein 1</fullName>
    </recommendedName>
</protein>
<dbReference type="EMBL" id="AXNT01000130">
    <property type="protein sequence ID" value="KGM01134.1"/>
    <property type="molecule type" value="Genomic_DNA"/>
</dbReference>
<comment type="similarity">
    <text evidence="3">Belongs to the flagella basal body rod proteins family.</text>
</comment>
<evidence type="ECO:0000313" key="10">
    <source>
        <dbReference type="EMBL" id="KGM01134.1"/>
    </source>
</evidence>